<keyword evidence="2" id="KW-1185">Reference proteome</keyword>
<dbReference type="Proteomes" id="UP000250235">
    <property type="component" value="Unassembled WGS sequence"/>
</dbReference>
<evidence type="ECO:0000313" key="2">
    <source>
        <dbReference type="Proteomes" id="UP000250235"/>
    </source>
</evidence>
<name>A0A2Z7BCC0_9LAMI</name>
<organism evidence="1 2">
    <name type="scientific">Dorcoceras hygrometricum</name>
    <dbReference type="NCBI Taxonomy" id="472368"/>
    <lineage>
        <taxon>Eukaryota</taxon>
        <taxon>Viridiplantae</taxon>
        <taxon>Streptophyta</taxon>
        <taxon>Embryophyta</taxon>
        <taxon>Tracheophyta</taxon>
        <taxon>Spermatophyta</taxon>
        <taxon>Magnoliopsida</taxon>
        <taxon>eudicotyledons</taxon>
        <taxon>Gunneridae</taxon>
        <taxon>Pentapetalae</taxon>
        <taxon>asterids</taxon>
        <taxon>lamiids</taxon>
        <taxon>Lamiales</taxon>
        <taxon>Gesneriaceae</taxon>
        <taxon>Didymocarpoideae</taxon>
        <taxon>Trichosporeae</taxon>
        <taxon>Loxocarpinae</taxon>
        <taxon>Dorcoceras</taxon>
    </lineage>
</organism>
<reference evidence="1 2" key="1">
    <citation type="journal article" date="2015" name="Proc. Natl. Acad. Sci. U.S.A.">
        <title>The resurrection genome of Boea hygrometrica: A blueprint for survival of dehydration.</title>
        <authorList>
            <person name="Xiao L."/>
            <person name="Yang G."/>
            <person name="Zhang L."/>
            <person name="Yang X."/>
            <person name="Zhao S."/>
            <person name="Ji Z."/>
            <person name="Zhou Q."/>
            <person name="Hu M."/>
            <person name="Wang Y."/>
            <person name="Chen M."/>
            <person name="Xu Y."/>
            <person name="Jin H."/>
            <person name="Xiao X."/>
            <person name="Hu G."/>
            <person name="Bao F."/>
            <person name="Hu Y."/>
            <person name="Wan P."/>
            <person name="Li L."/>
            <person name="Deng X."/>
            <person name="Kuang T."/>
            <person name="Xiang C."/>
            <person name="Zhu J.K."/>
            <person name="Oliver M.J."/>
            <person name="He Y."/>
        </authorList>
    </citation>
    <scope>NUCLEOTIDE SEQUENCE [LARGE SCALE GENOMIC DNA]</scope>
    <source>
        <strain evidence="2">cv. XS01</strain>
    </source>
</reference>
<gene>
    <name evidence="1" type="ORF">F511_28400</name>
</gene>
<dbReference type="AlphaFoldDB" id="A0A2Z7BCC0"/>
<proteinExistence type="predicted"/>
<accession>A0A2Z7BCC0</accession>
<sequence>MVNMFKSLEASGLKGFLGISGSVFEGALIEFFCQHEGHCGYVVSTVANRKLVITMDVFAEAVQLPTEGMVSFFEIPGKEVADMKALFSSTGVPIRPTNKKKDMKVEYRLLHDIVANYLSAKDGSFLMWLRRRSLR</sequence>
<dbReference type="OrthoDB" id="1751168at2759"/>
<dbReference type="EMBL" id="KV009370">
    <property type="protein sequence ID" value="KZV29444.1"/>
    <property type="molecule type" value="Genomic_DNA"/>
</dbReference>
<evidence type="ECO:0000313" key="1">
    <source>
        <dbReference type="EMBL" id="KZV29444.1"/>
    </source>
</evidence>
<protein>
    <submittedName>
        <fullName evidence="1">Uncharacterized protein</fullName>
    </submittedName>
</protein>